<dbReference type="GO" id="GO:0004373">
    <property type="term" value="F:alpha-1,4-glucan glucosyltransferase (UDP-glucose donor) activity"/>
    <property type="evidence" value="ECO:0007669"/>
    <property type="project" value="InterPro"/>
</dbReference>
<evidence type="ECO:0000313" key="11">
    <source>
        <dbReference type="EMBL" id="WAV91795.1"/>
    </source>
</evidence>
<dbReference type="AlphaFoldDB" id="A0A9E9LF04"/>
<feature type="domain" description="Starch synthase catalytic" evidence="10">
    <location>
        <begin position="9"/>
        <end position="249"/>
    </location>
</feature>
<comment type="pathway">
    <text evidence="3 8">Glycan biosynthesis; glycogen biosynthesis.</text>
</comment>
<dbReference type="InterPro" id="IPR013534">
    <property type="entry name" value="Starch_synth_cat_dom"/>
</dbReference>
<evidence type="ECO:0000259" key="10">
    <source>
        <dbReference type="Pfam" id="PF08323"/>
    </source>
</evidence>
<dbReference type="HAMAP" id="MF_00484">
    <property type="entry name" value="Glycogen_synth"/>
    <property type="match status" value="1"/>
</dbReference>
<dbReference type="GO" id="GO:0005978">
    <property type="term" value="P:glycogen biosynthetic process"/>
    <property type="evidence" value="ECO:0007669"/>
    <property type="project" value="UniProtKB-UniRule"/>
</dbReference>
<keyword evidence="6 8" id="KW-0808">Transferase</keyword>
<evidence type="ECO:0000256" key="4">
    <source>
        <dbReference type="ARBA" id="ARBA00010281"/>
    </source>
</evidence>
<reference evidence="11" key="1">
    <citation type="journal article" date="2022" name="Front. Microbiol.">
        <title>New perspectives on an old grouping: The genomic and phenotypic variability of Oxalobacter formigenes and the implications for calcium oxalate stone prevention.</title>
        <authorList>
            <person name="Chmiel J.A."/>
            <person name="Carr C."/>
            <person name="Stuivenberg G.A."/>
            <person name="Venema R."/>
            <person name="Chanyi R.M."/>
            <person name="Al K.F."/>
            <person name="Giguere D."/>
            <person name="Say H."/>
            <person name="Akouris P.P."/>
            <person name="Dominguez Romero S.A."/>
            <person name="Kwong A."/>
            <person name="Tai V."/>
            <person name="Koval S.F."/>
            <person name="Razvi H."/>
            <person name="Bjazevic J."/>
            <person name="Burton J.P."/>
        </authorList>
    </citation>
    <scope>NUCLEOTIDE SEQUENCE</scope>
    <source>
        <strain evidence="11">OxK</strain>
    </source>
</reference>
<evidence type="ECO:0000256" key="5">
    <source>
        <dbReference type="ARBA" id="ARBA00022676"/>
    </source>
</evidence>
<organism evidence="11">
    <name type="scientific">Oxalobacter aliiformigenes</name>
    <dbReference type="NCBI Taxonomy" id="2946593"/>
    <lineage>
        <taxon>Bacteria</taxon>
        <taxon>Pseudomonadati</taxon>
        <taxon>Pseudomonadota</taxon>
        <taxon>Betaproteobacteria</taxon>
        <taxon>Burkholderiales</taxon>
        <taxon>Oxalobacteraceae</taxon>
        <taxon>Oxalobacter</taxon>
    </lineage>
</organism>
<gene>
    <name evidence="8 11" type="primary">glgA</name>
    <name evidence="11" type="ORF">NB646_03380</name>
</gene>
<evidence type="ECO:0000256" key="2">
    <source>
        <dbReference type="ARBA" id="ARBA00002764"/>
    </source>
</evidence>
<dbReference type="Gene3D" id="3.40.50.2000">
    <property type="entry name" value="Glycogen Phosphorylase B"/>
    <property type="match status" value="2"/>
</dbReference>
<dbReference type="SUPFAM" id="SSF53756">
    <property type="entry name" value="UDP-Glycosyltransferase/glycogen phosphorylase"/>
    <property type="match status" value="1"/>
</dbReference>
<evidence type="ECO:0000259" key="9">
    <source>
        <dbReference type="Pfam" id="PF00534"/>
    </source>
</evidence>
<dbReference type="Pfam" id="PF00534">
    <property type="entry name" value="Glycos_transf_1"/>
    <property type="match status" value="1"/>
</dbReference>
<dbReference type="NCBIfam" id="TIGR02095">
    <property type="entry name" value="glgA"/>
    <property type="match status" value="1"/>
</dbReference>
<feature type="domain" description="Glycosyl transferase family 1" evidence="9">
    <location>
        <begin position="302"/>
        <end position="464"/>
    </location>
</feature>
<protein>
    <recommendedName>
        <fullName evidence="8">Glycogen synthase</fullName>
        <ecNumber evidence="8">2.4.1.21</ecNumber>
    </recommendedName>
    <alternativeName>
        <fullName evidence="8">Starch [bacterial glycogen] synthase</fullName>
    </alternativeName>
</protein>
<comment type="function">
    <text evidence="2 8">Synthesizes alpha-1,4-glucan chains using ADP-glucose.</text>
</comment>
<proteinExistence type="inferred from homology"/>
<name>A0A9E9LF04_9BURK</name>
<dbReference type="PANTHER" id="PTHR45825:SF11">
    <property type="entry name" value="ALPHA AMYLASE DOMAIN-CONTAINING PROTEIN"/>
    <property type="match status" value="1"/>
</dbReference>
<dbReference type="EMBL" id="CP098251">
    <property type="protein sequence ID" value="WAV91795.1"/>
    <property type="molecule type" value="Genomic_DNA"/>
</dbReference>
<evidence type="ECO:0000256" key="7">
    <source>
        <dbReference type="ARBA" id="ARBA00023056"/>
    </source>
</evidence>
<dbReference type="InterPro" id="IPR011835">
    <property type="entry name" value="GS/SS"/>
</dbReference>
<comment type="similarity">
    <text evidence="4 8">Belongs to the glycosyltransferase 1 family. Bacterial/plant glycogen synthase subfamily.</text>
</comment>
<accession>A0A9E9LF04</accession>
<dbReference type="RefSeq" id="WP_269316197.1">
    <property type="nucleotide sequence ID" value="NZ_CP098251.1"/>
</dbReference>
<sequence length="494" mass="55396">MSENQFPLKVLHVCSEIFPLLKTGGLADVTAALPPALEKDGCEVRMLVPGFPEFVKGIDSPDLVTELPAKFGARRIRLMYGKMPATGVPVYYIDAPDLYDRTGNPYNAFDGQPYHDNHLRFALLGWCAARLVEGFDYFWRPDIVHGHDWHAGLAFAYIKALEWNTGKRTVGTVFTVHNMAYQGNFPAHVFSELDLPFSMLNPDGIEFYGQVSYLKSGFYYADKVTTVSPTYAREIQHGEQSCGLGGVVRQRSSDLVGILNGVDTHAWNPKTDDRIEANFHERSMTGKKKCRLALQKEMGLSEQKDNPVFCVVSRFAAQKGLHLVVEGLNAIVERGGQIVVMGNGEHWLEEAFTRFAQDFPGQVAVRIGYDEDRAHRIFAGSDVILIPSRYEPCGLVQMYGSLYGTLPLVHRVGGLADTVTDSSLENLVENRATGFCFEHFDYSSFDSAVQRAFALYERQKDWKKVQKRGMKLSFGWERSAKLYAALYRQIKVGA</sequence>
<dbReference type="NCBIfam" id="NF001899">
    <property type="entry name" value="PRK00654.1-2"/>
    <property type="match status" value="1"/>
</dbReference>
<evidence type="ECO:0000256" key="8">
    <source>
        <dbReference type="HAMAP-Rule" id="MF_00484"/>
    </source>
</evidence>
<dbReference type="GO" id="GO:0005829">
    <property type="term" value="C:cytosol"/>
    <property type="evidence" value="ECO:0007669"/>
    <property type="project" value="TreeGrafter"/>
</dbReference>
<dbReference type="Proteomes" id="UP001164819">
    <property type="component" value="Chromosome"/>
</dbReference>
<evidence type="ECO:0000256" key="1">
    <source>
        <dbReference type="ARBA" id="ARBA00001478"/>
    </source>
</evidence>
<dbReference type="EC" id="2.4.1.21" evidence="8"/>
<dbReference type="Pfam" id="PF08323">
    <property type="entry name" value="Glyco_transf_5"/>
    <property type="match status" value="1"/>
</dbReference>
<comment type="catalytic activity">
    <reaction evidence="1 8">
        <text>[(1-&gt;4)-alpha-D-glucosyl](n) + ADP-alpha-D-glucose = [(1-&gt;4)-alpha-D-glucosyl](n+1) + ADP + H(+)</text>
        <dbReference type="Rhea" id="RHEA:18189"/>
        <dbReference type="Rhea" id="RHEA-COMP:9584"/>
        <dbReference type="Rhea" id="RHEA-COMP:9587"/>
        <dbReference type="ChEBI" id="CHEBI:15378"/>
        <dbReference type="ChEBI" id="CHEBI:15444"/>
        <dbReference type="ChEBI" id="CHEBI:57498"/>
        <dbReference type="ChEBI" id="CHEBI:456216"/>
        <dbReference type="EC" id="2.4.1.21"/>
    </reaction>
</comment>
<dbReference type="PANTHER" id="PTHR45825">
    <property type="entry name" value="GRANULE-BOUND STARCH SYNTHASE 1, CHLOROPLASTIC/AMYLOPLASTIC"/>
    <property type="match status" value="1"/>
</dbReference>
<evidence type="ECO:0000256" key="3">
    <source>
        <dbReference type="ARBA" id="ARBA00004964"/>
    </source>
</evidence>
<feature type="binding site" evidence="8">
    <location>
        <position position="22"/>
    </location>
    <ligand>
        <name>ADP-alpha-D-glucose</name>
        <dbReference type="ChEBI" id="CHEBI:57498"/>
    </ligand>
</feature>
<dbReference type="GO" id="GO:0009011">
    <property type="term" value="F:alpha-1,4-glucan glucosyltransferase (ADP-glucose donor) activity"/>
    <property type="evidence" value="ECO:0007669"/>
    <property type="project" value="UniProtKB-UniRule"/>
</dbReference>
<keyword evidence="5 8" id="KW-0328">Glycosyltransferase</keyword>
<dbReference type="InterPro" id="IPR001296">
    <property type="entry name" value="Glyco_trans_1"/>
</dbReference>
<evidence type="ECO:0000256" key="6">
    <source>
        <dbReference type="ARBA" id="ARBA00022679"/>
    </source>
</evidence>
<dbReference type="CDD" id="cd03791">
    <property type="entry name" value="GT5_Glycogen_synthase_DULL1-like"/>
    <property type="match status" value="1"/>
</dbReference>
<keyword evidence="7 8" id="KW-0320">Glycogen biosynthesis</keyword>